<gene>
    <name evidence="2" type="ORF">GSOID_T00001572001</name>
</gene>
<evidence type="ECO:0000313" key="2">
    <source>
        <dbReference type="EMBL" id="CBY17824.1"/>
    </source>
</evidence>
<sequence>MEFRAETHQSSPGLERGTKKIFELLNSVSSNITEACWKRMGLKRFSSLQDVEDADEESRLLNMMENLEIEEEEDREREAENDEVQEVPVTRKPPAVEDDKKIQSQITSFFMKK</sequence>
<dbReference type="AlphaFoldDB" id="E4Y3L3"/>
<protein>
    <submittedName>
        <fullName evidence="2">Uncharacterized protein</fullName>
    </submittedName>
</protein>
<proteinExistence type="predicted"/>
<organism evidence="2">
    <name type="scientific">Oikopleura dioica</name>
    <name type="common">Tunicate</name>
    <dbReference type="NCBI Taxonomy" id="34765"/>
    <lineage>
        <taxon>Eukaryota</taxon>
        <taxon>Metazoa</taxon>
        <taxon>Chordata</taxon>
        <taxon>Tunicata</taxon>
        <taxon>Appendicularia</taxon>
        <taxon>Copelata</taxon>
        <taxon>Oikopleuridae</taxon>
        <taxon>Oikopleura</taxon>
    </lineage>
</organism>
<keyword evidence="3" id="KW-1185">Reference proteome</keyword>
<dbReference type="EMBL" id="FN654189">
    <property type="protein sequence ID" value="CBY17824.1"/>
    <property type="molecule type" value="Genomic_DNA"/>
</dbReference>
<reference evidence="2" key="1">
    <citation type="journal article" date="2010" name="Science">
        <title>Plasticity of animal genome architecture unmasked by rapid evolution of a pelagic tunicate.</title>
        <authorList>
            <person name="Denoeud F."/>
            <person name="Henriet S."/>
            <person name="Mungpakdee S."/>
            <person name="Aury J.M."/>
            <person name="Da Silva C."/>
            <person name="Brinkmann H."/>
            <person name="Mikhaleva J."/>
            <person name="Olsen L.C."/>
            <person name="Jubin C."/>
            <person name="Canestro C."/>
            <person name="Bouquet J.M."/>
            <person name="Danks G."/>
            <person name="Poulain J."/>
            <person name="Campsteijn C."/>
            <person name="Adamski M."/>
            <person name="Cross I."/>
            <person name="Yadetie F."/>
            <person name="Muffato M."/>
            <person name="Louis A."/>
            <person name="Butcher S."/>
            <person name="Tsagkogeorga G."/>
            <person name="Konrad A."/>
            <person name="Singh S."/>
            <person name="Jensen M.F."/>
            <person name="Cong E.H."/>
            <person name="Eikeseth-Otteraa H."/>
            <person name="Noel B."/>
            <person name="Anthouard V."/>
            <person name="Porcel B.M."/>
            <person name="Kachouri-Lafond R."/>
            <person name="Nishino A."/>
            <person name="Ugolini M."/>
            <person name="Chourrout P."/>
            <person name="Nishida H."/>
            <person name="Aasland R."/>
            <person name="Huzurbazar S."/>
            <person name="Westhof E."/>
            <person name="Delsuc F."/>
            <person name="Lehrach H."/>
            <person name="Reinhardt R."/>
            <person name="Weissenbach J."/>
            <person name="Roy S.W."/>
            <person name="Artiguenave F."/>
            <person name="Postlethwait J.H."/>
            <person name="Manak J.R."/>
            <person name="Thompson E.M."/>
            <person name="Jaillon O."/>
            <person name="Du Pasquier L."/>
            <person name="Boudinot P."/>
            <person name="Liberles D.A."/>
            <person name="Volff J.N."/>
            <person name="Philippe H."/>
            <person name="Lenhard B."/>
            <person name="Roest Crollius H."/>
            <person name="Wincker P."/>
            <person name="Chourrout D."/>
        </authorList>
    </citation>
    <scope>NUCLEOTIDE SEQUENCE [LARGE SCALE GENOMIC DNA]</scope>
</reference>
<dbReference type="Proteomes" id="UP000001307">
    <property type="component" value="Unassembled WGS sequence"/>
</dbReference>
<feature type="region of interest" description="Disordered" evidence="1">
    <location>
        <begin position="69"/>
        <end position="103"/>
    </location>
</feature>
<dbReference type="InParanoid" id="E4Y3L3"/>
<accession>E4Y3L3</accession>
<feature type="compositionally biased region" description="Acidic residues" evidence="1">
    <location>
        <begin position="69"/>
        <end position="85"/>
    </location>
</feature>
<evidence type="ECO:0000313" key="3">
    <source>
        <dbReference type="Proteomes" id="UP000001307"/>
    </source>
</evidence>
<evidence type="ECO:0000256" key="1">
    <source>
        <dbReference type="SAM" id="MobiDB-lite"/>
    </source>
</evidence>
<name>E4Y3L3_OIKDI</name>